<evidence type="ECO:0000313" key="2">
    <source>
        <dbReference type="EMBL" id="TPX18708.1"/>
    </source>
</evidence>
<evidence type="ECO:0008006" key="4">
    <source>
        <dbReference type="Google" id="ProtNLM"/>
    </source>
</evidence>
<name>A0A507BPI2_9PEZI</name>
<comment type="caution">
    <text evidence="2">The sequence shown here is derived from an EMBL/GenBank/DDBJ whole genome shotgun (WGS) entry which is preliminary data.</text>
</comment>
<feature type="signal peptide" evidence="1">
    <location>
        <begin position="1"/>
        <end position="17"/>
    </location>
</feature>
<dbReference type="InParanoid" id="A0A507BPI2"/>
<evidence type="ECO:0000256" key="1">
    <source>
        <dbReference type="SAM" id="SignalP"/>
    </source>
</evidence>
<reference evidence="2 3" key="1">
    <citation type="submission" date="2019-06" db="EMBL/GenBank/DDBJ databases">
        <title>Draft genome sequence of the filamentous fungus Phialemoniopsis curvata isolated from diesel fuel.</title>
        <authorList>
            <person name="Varaljay V.A."/>
            <person name="Lyon W.J."/>
            <person name="Crouch A.L."/>
            <person name="Drake C.E."/>
            <person name="Hollomon J.M."/>
            <person name="Nadeau L.J."/>
            <person name="Nunn H.S."/>
            <person name="Stevenson B.S."/>
            <person name="Bojanowski C.L."/>
            <person name="Crookes-Goodson W.J."/>
        </authorList>
    </citation>
    <scope>NUCLEOTIDE SEQUENCE [LARGE SCALE GENOMIC DNA]</scope>
    <source>
        <strain evidence="2 3">D216</strain>
    </source>
</reference>
<protein>
    <recommendedName>
        <fullName evidence="4">Glycoside hydrolase family 43 protein</fullName>
    </recommendedName>
</protein>
<accession>A0A507BPI2</accession>
<sequence>MLGPATWLVALLPFAVGQDDALGLGNGYLTFKTRNFDIQLGSDSQILASLKPSGSSFDFLPFDYLNRRARNGQYHWGDITYRYRQAGSSSGAWTDGDSSAARKPVTGTRSGASDVLAGALLGPTLPSGAPLNVTREWIDVDGDLGLHFTISNVGTDDLEIGSLGFPAEFNSIFTDRSAEDIQAKCSLSDPYIGMDAGYIRVAPVSGVGPALVVTPIADTPLEAYRNLVEGSYAGTYYGSQTFEGFYEWQVLSKAWAEKEWKTSQPWNPPSSRIIRKGESTKFGLRFSLARDGVRGIDKAVQDTGTPVAVGVPGYIIPQDGQAQLLLRSDVQVASITSDPASALTATQISPGLFQINPSPSAWGRARLTITYSDRRTQAVHYFITKPATKALSDLGHFLTTAQYFTDASDPFGRAPSVLTYDHDVGQIVTQDNRVWIAGLSDEGGAGSFLAAAMKQAALPAADEIAKLEAFVDGVLWKTIQTSDYAVRKSIFFYEPSVVSGYPYRGDIDWTGWWSWNRQNAYAIDRAYDYVHVTATYWALYRVARAYPDLTKAHAWDWYLNQAYQTVMRCMQTDSQGNLIVGYATEGLMGETVFGELLTDLKREGQHDKADALSSKMRKRADRWKGMAVPFGSEMAWDSTGQEGVYYWANYFGDTSTASKAVGTVLGFSPTVAHWGWNGNARRYWDNVYGGKLRRIERQIHHYGSGLNALVALSAYRSNPSDSYLLRIGYGGMNGPLSNIHDDGFAAASFHSWPETLQWDGYSGDYGPGFLGLVLGSATYLVDDAELGSLAAYGGILTGTEGEAKVVTTDAVRRKIFVGPLALTVSVDAGIIQEFTYNASSKSVKVTLSQLSSGPKAKSAIVWVEGNFAVRTPGLKQSRQGWEVPLGGSPAEIDIGPS</sequence>
<keyword evidence="3" id="KW-1185">Reference proteome</keyword>
<gene>
    <name evidence="2" type="ORF">E0L32_002565</name>
</gene>
<dbReference type="GeneID" id="41970012"/>
<dbReference type="RefSeq" id="XP_031000419.1">
    <property type="nucleotide sequence ID" value="XM_031136768.1"/>
</dbReference>
<dbReference type="AlphaFoldDB" id="A0A507BPI2"/>
<dbReference type="InterPro" id="IPR043750">
    <property type="entry name" value="DUF5695"/>
</dbReference>
<evidence type="ECO:0000313" key="3">
    <source>
        <dbReference type="Proteomes" id="UP000319257"/>
    </source>
</evidence>
<keyword evidence="1" id="KW-0732">Signal</keyword>
<dbReference type="OrthoDB" id="2730619at2759"/>
<dbReference type="Pfam" id="PF18951">
    <property type="entry name" value="DUF5695"/>
    <property type="match status" value="1"/>
</dbReference>
<feature type="chain" id="PRO_5021355881" description="Glycoside hydrolase family 43 protein" evidence="1">
    <location>
        <begin position="18"/>
        <end position="897"/>
    </location>
</feature>
<proteinExistence type="predicted"/>
<dbReference type="EMBL" id="SKBQ01000010">
    <property type="protein sequence ID" value="TPX18708.1"/>
    <property type="molecule type" value="Genomic_DNA"/>
</dbReference>
<organism evidence="2 3">
    <name type="scientific">Thyridium curvatum</name>
    <dbReference type="NCBI Taxonomy" id="1093900"/>
    <lineage>
        <taxon>Eukaryota</taxon>
        <taxon>Fungi</taxon>
        <taxon>Dikarya</taxon>
        <taxon>Ascomycota</taxon>
        <taxon>Pezizomycotina</taxon>
        <taxon>Sordariomycetes</taxon>
        <taxon>Sordariomycetidae</taxon>
        <taxon>Thyridiales</taxon>
        <taxon>Thyridiaceae</taxon>
        <taxon>Thyridium</taxon>
    </lineage>
</organism>
<dbReference type="STRING" id="1093900.A0A507BPI2"/>
<dbReference type="Proteomes" id="UP000319257">
    <property type="component" value="Unassembled WGS sequence"/>
</dbReference>